<comment type="caution">
    <text evidence="3">The sequence shown here is derived from an EMBL/GenBank/DDBJ whole genome shotgun (WGS) entry which is preliminary data.</text>
</comment>
<dbReference type="Proteomes" id="UP000281975">
    <property type="component" value="Unassembled WGS sequence"/>
</dbReference>
<dbReference type="GO" id="GO:0046820">
    <property type="term" value="F:4-amino-4-deoxychorismate synthase activity"/>
    <property type="evidence" value="ECO:0007669"/>
    <property type="project" value="TreeGrafter"/>
</dbReference>
<gene>
    <name evidence="3" type="ORF">C7446_3009</name>
</gene>
<protein>
    <submittedName>
        <fullName evidence="3">Aminodeoxychorismate synthase subunit I</fullName>
    </submittedName>
</protein>
<proteinExistence type="predicted"/>
<evidence type="ECO:0000313" key="4">
    <source>
        <dbReference type="Proteomes" id="UP000281975"/>
    </source>
</evidence>
<reference evidence="3 4" key="1">
    <citation type="submission" date="2018-10" db="EMBL/GenBank/DDBJ databases">
        <title>Genomic Encyclopedia of Type Strains, Phase IV (KMG-IV): sequencing the most valuable type-strain genomes for metagenomic binning, comparative biology and taxonomic classification.</title>
        <authorList>
            <person name="Goeker M."/>
        </authorList>
    </citation>
    <scope>NUCLEOTIDE SEQUENCE [LARGE SCALE GENOMIC DNA]</scope>
    <source>
        <strain evidence="3 4">DSM 23229</strain>
    </source>
</reference>
<dbReference type="Pfam" id="PF00425">
    <property type="entry name" value="Chorismate_bind"/>
    <property type="match status" value="1"/>
</dbReference>
<evidence type="ECO:0000313" key="3">
    <source>
        <dbReference type="EMBL" id="RKQ96408.1"/>
    </source>
</evidence>
<dbReference type="PANTHER" id="PTHR11236:SF50">
    <property type="entry name" value="AMINODEOXYCHORISMATE SYNTHASE COMPONENT 1"/>
    <property type="match status" value="1"/>
</dbReference>
<dbReference type="InterPro" id="IPR005801">
    <property type="entry name" value="ADC_synthase"/>
</dbReference>
<dbReference type="OrthoDB" id="9803598at2"/>
<dbReference type="AlphaFoldDB" id="A0A420WTM0"/>
<dbReference type="GO" id="GO:0000162">
    <property type="term" value="P:L-tryptophan biosynthetic process"/>
    <property type="evidence" value="ECO:0007669"/>
    <property type="project" value="TreeGrafter"/>
</dbReference>
<dbReference type="RefSeq" id="WP_121173900.1">
    <property type="nucleotide sequence ID" value="NZ_RBIN01000009.1"/>
</dbReference>
<dbReference type="InterPro" id="IPR015890">
    <property type="entry name" value="Chorismate_C"/>
</dbReference>
<dbReference type="EMBL" id="RBIN01000009">
    <property type="protein sequence ID" value="RKQ96408.1"/>
    <property type="molecule type" value="Genomic_DNA"/>
</dbReference>
<dbReference type="PRINTS" id="PR00095">
    <property type="entry name" value="ANTSNTHASEI"/>
</dbReference>
<feature type="domain" description="Anthranilate synthase component I N-terminal" evidence="2">
    <location>
        <begin position="16"/>
        <end position="148"/>
    </location>
</feature>
<name>A0A420WTM0_9GAMM</name>
<evidence type="ECO:0000259" key="1">
    <source>
        <dbReference type="Pfam" id="PF00425"/>
    </source>
</evidence>
<dbReference type="PANTHER" id="PTHR11236">
    <property type="entry name" value="AMINOBENZOATE/ANTHRANILATE SYNTHASE"/>
    <property type="match status" value="1"/>
</dbReference>
<dbReference type="InterPro" id="IPR006805">
    <property type="entry name" value="Anth_synth_I_N"/>
</dbReference>
<sequence length="456" mass="51134">MMRHLTITPLPYHADPGDYFHRLHQRPEAILLDSGQPDSPSGRYDILSSDPLAILSVDRRGEVHCPDMPDLASAPLQAQKELLAWLEIQPPETELPFTGGLIGYWGYDFARLLEQLPAHAEDDIGLPLARLGLYDWALIQDHQRRESWLIADDDRRDEVATWLATPPPPTPPFHPLAPFVDELPREAYGERFRRVMDHLQHGDCYQINLARRFSTRYQGDPWQAYRRLRQTTPMPYAGFWQWHDAHTGGRQALLSVSPERFLSAHGSRLHTRPIKGTRRRGITLAEDATLARELQASPKDLAENVMIVDLLRNDLGRVSRPGSVRVPALASLESYANVHHLVSVIESELASGHHPLDALMAAFPGGSITGAPKHQAMTLIETLEPVRRSAWCGSLGYVDVRGRLDSSIMIRTAVLDHDRLYLWGGGGLVADSSEQEEFDEIDAKVGRLMSALSTPD</sequence>
<dbReference type="SUPFAM" id="SSF56322">
    <property type="entry name" value="ADC synthase"/>
    <property type="match status" value="1"/>
</dbReference>
<dbReference type="InterPro" id="IPR019999">
    <property type="entry name" value="Anth_synth_I-like"/>
</dbReference>
<accession>A0A420WTM0</accession>
<dbReference type="Gene3D" id="3.60.120.10">
    <property type="entry name" value="Anthranilate synthase"/>
    <property type="match status" value="1"/>
</dbReference>
<dbReference type="Pfam" id="PF04715">
    <property type="entry name" value="Anth_synt_I_N"/>
    <property type="match status" value="1"/>
</dbReference>
<organism evidence="3 4">
    <name type="scientific">Kushneria sinocarnis</name>
    <dbReference type="NCBI Taxonomy" id="595502"/>
    <lineage>
        <taxon>Bacteria</taxon>
        <taxon>Pseudomonadati</taxon>
        <taxon>Pseudomonadota</taxon>
        <taxon>Gammaproteobacteria</taxon>
        <taxon>Oceanospirillales</taxon>
        <taxon>Halomonadaceae</taxon>
        <taxon>Kushneria</taxon>
    </lineage>
</organism>
<keyword evidence="4" id="KW-1185">Reference proteome</keyword>
<feature type="domain" description="Chorismate-utilising enzyme C-terminal" evidence="1">
    <location>
        <begin position="185"/>
        <end position="444"/>
    </location>
</feature>
<evidence type="ECO:0000259" key="2">
    <source>
        <dbReference type="Pfam" id="PF04715"/>
    </source>
</evidence>